<evidence type="ECO:0000259" key="7">
    <source>
        <dbReference type="PROSITE" id="PS50157"/>
    </source>
</evidence>
<dbReference type="InterPro" id="IPR013087">
    <property type="entry name" value="Znf_C2H2_type"/>
</dbReference>
<organism evidence="8 9">
    <name type="scientific">Plakobranchus ocellatus</name>
    <dbReference type="NCBI Taxonomy" id="259542"/>
    <lineage>
        <taxon>Eukaryota</taxon>
        <taxon>Metazoa</taxon>
        <taxon>Spiralia</taxon>
        <taxon>Lophotrochozoa</taxon>
        <taxon>Mollusca</taxon>
        <taxon>Gastropoda</taxon>
        <taxon>Heterobranchia</taxon>
        <taxon>Euthyneura</taxon>
        <taxon>Panpulmonata</taxon>
        <taxon>Sacoglossa</taxon>
        <taxon>Placobranchoidea</taxon>
        <taxon>Plakobranchidae</taxon>
        <taxon>Plakobranchus</taxon>
    </lineage>
</organism>
<dbReference type="PANTHER" id="PTHR24379">
    <property type="entry name" value="KRAB AND ZINC FINGER DOMAIN-CONTAINING"/>
    <property type="match status" value="1"/>
</dbReference>
<name>A0AAV4B0X7_9GAST</name>
<feature type="domain" description="C2H2-type" evidence="7">
    <location>
        <begin position="576"/>
        <end position="604"/>
    </location>
</feature>
<feature type="domain" description="C2H2-type" evidence="7">
    <location>
        <begin position="433"/>
        <end position="460"/>
    </location>
</feature>
<feature type="domain" description="C2H2-type" evidence="7">
    <location>
        <begin position="492"/>
        <end position="519"/>
    </location>
</feature>
<sequence>MECCEKRFLYNIEAPGVLYMTLDGHGPIYVDFKHKLKLEICLFAKDEKQMVPDLTKTVHILLEKTAAIDSNEMQFQNHVELGKRLNSPSETKKSKAPGNFVSEIGKALTKTADQNMKVNDPEEIDDVDCEIQDRPLASQTIHVSSAPHKGRNSLQKRPDERSRAKVVRSSIEVAPKLQCRPADEVQRDVEKEKQNLLMLKRSKRTSAVLTKAQLEKLMMSCDKKSKVEETACTSDCASGKEISELSRDKGGPGDLKLGTDGDLKPISCKYCDCSFPSQKEFDNHWKHTPINYHVCLKCYTAFPFKAYLLVHLRYHDIKDAHSFYKCAVCKVKCATLSDLKRHTLIHTGEHRFKCCTCTKTFTTHRLLMQHLTIHRPKGLIKCSCCNQFFPSRMALCEHKLSVRKLKCGICGQVFPNQASRKIHFMSDHNDTILRCQVCGRMYSTKEEMAKHKLEHIKHKRKQCPVCGKLIYGLKSHLRTHKSIDEMPESELFMCDQCPKKFKDAGTLKEHTRRHTLDKLKCHLCPAGFLTQNGLTRHLNNVHSSLMPYQCEICGKRCKQKFNLRVHMRIHSDVKKFPCNFCDQGFNYKSSLQGHLRSKHSSETIFEANITPVDTIPKNESISKLSARSSDQPSCSITLDSTSNDKPSAATSLWDVSSENYSSTTVSSMESNCLSQALTIPSSQEHMALHLCSTSSSQGIIPLIQPSLATGSWEHMAGNQFHTLEHANGNQPSA</sequence>
<evidence type="ECO:0000256" key="6">
    <source>
        <dbReference type="SAM" id="MobiDB-lite"/>
    </source>
</evidence>
<dbReference type="PROSITE" id="PS00028">
    <property type="entry name" value="ZINC_FINGER_C2H2_1"/>
    <property type="match status" value="8"/>
</dbReference>
<evidence type="ECO:0000313" key="8">
    <source>
        <dbReference type="EMBL" id="GFO12014.1"/>
    </source>
</evidence>
<dbReference type="AlphaFoldDB" id="A0AAV4B0X7"/>
<feature type="domain" description="C2H2-type" evidence="7">
    <location>
        <begin position="352"/>
        <end position="374"/>
    </location>
</feature>
<feature type="region of interest" description="Disordered" evidence="6">
    <location>
        <begin position="142"/>
        <end position="163"/>
    </location>
</feature>
<evidence type="ECO:0000313" key="9">
    <source>
        <dbReference type="Proteomes" id="UP000735302"/>
    </source>
</evidence>
<dbReference type="PROSITE" id="PS50157">
    <property type="entry name" value="ZINC_FINGER_C2H2_2"/>
    <property type="match status" value="7"/>
</dbReference>
<dbReference type="FunFam" id="3.30.160.60:FF:000534">
    <property type="entry name" value="zinc finger protein 674"/>
    <property type="match status" value="1"/>
</dbReference>
<keyword evidence="4" id="KW-0862">Zinc</keyword>
<reference evidence="8 9" key="1">
    <citation type="journal article" date="2021" name="Elife">
        <title>Chloroplast acquisition without the gene transfer in kleptoplastic sea slugs, Plakobranchus ocellatus.</title>
        <authorList>
            <person name="Maeda T."/>
            <person name="Takahashi S."/>
            <person name="Yoshida T."/>
            <person name="Shimamura S."/>
            <person name="Takaki Y."/>
            <person name="Nagai Y."/>
            <person name="Toyoda A."/>
            <person name="Suzuki Y."/>
            <person name="Arimoto A."/>
            <person name="Ishii H."/>
            <person name="Satoh N."/>
            <person name="Nishiyama T."/>
            <person name="Hasebe M."/>
            <person name="Maruyama T."/>
            <person name="Minagawa J."/>
            <person name="Obokata J."/>
            <person name="Shigenobu S."/>
        </authorList>
    </citation>
    <scope>NUCLEOTIDE SEQUENCE [LARGE SCALE GENOMIC DNA]</scope>
</reference>
<dbReference type="Proteomes" id="UP000735302">
    <property type="component" value="Unassembled WGS sequence"/>
</dbReference>
<evidence type="ECO:0000256" key="4">
    <source>
        <dbReference type="ARBA" id="ARBA00022833"/>
    </source>
</evidence>
<feature type="domain" description="C2H2-type" evidence="7">
    <location>
        <begin position="519"/>
        <end position="547"/>
    </location>
</feature>
<feature type="domain" description="C2H2-type" evidence="7">
    <location>
        <begin position="548"/>
        <end position="575"/>
    </location>
</feature>
<gene>
    <name evidence="8" type="ORF">PoB_003851900</name>
</gene>
<evidence type="ECO:0000256" key="3">
    <source>
        <dbReference type="ARBA" id="ARBA00022771"/>
    </source>
</evidence>
<dbReference type="GO" id="GO:0008270">
    <property type="term" value="F:zinc ion binding"/>
    <property type="evidence" value="ECO:0007669"/>
    <property type="project" value="UniProtKB-KW"/>
</dbReference>
<protein>
    <submittedName>
        <fullName evidence="8">Zinc finger protein 749</fullName>
    </submittedName>
</protein>
<dbReference type="EMBL" id="BLXT01004368">
    <property type="protein sequence ID" value="GFO12014.1"/>
    <property type="molecule type" value="Genomic_DNA"/>
</dbReference>
<comment type="caution">
    <text evidence="8">The sequence shown here is derived from an EMBL/GenBank/DDBJ whole genome shotgun (WGS) entry which is preliminary data.</text>
</comment>
<dbReference type="InterPro" id="IPR036236">
    <property type="entry name" value="Znf_C2H2_sf"/>
</dbReference>
<keyword evidence="2" id="KW-0677">Repeat</keyword>
<dbReference type="SMART" id="SM00355">
    <property type="entry name" value="ZnF_C2H2"/>
    <property type="match status" value="12"/>
</dbReference>
<evidence type="ECO:0000256" key="1">
    <source>
        <dbReference type="ARBA" id="ARBA00022723"/>
    </source>
</evidence>
<dbReference type="Gene3D" id="3.30.160.60">
    <property type="entry name" value="Classic Zinc Finger"/>
    <property type="match status" value="7"/>
</dbReference>
<accession>A0AAV4B0X7</accession>
<keyword evidence="9" id="KW-1185">Reference proteome</keyword>
<proteinExistence type="predicted"/>
<keyword evidence="1" id="KW-0479">Metal-binding</keyword>
<dbReference type="Pfam" id="PF00096">
    <property type="entry name" value="zf-C2H2"/>
    <property type="match status" value="4"/>
</dbReference>
<evidence type="ECO:0000256" key="2">
    <source>
        <dbReference type="ARBA" id="ARBA00022737"/>
    </source>
</evidence>
<keyword evidence="3 5" id="KW-0863">Zinc-finger</keyword>
<dbReference type="SUPFAM" id="SSF57667">
    <property type="entry name" value="beta-beta-alpha zinc fingers"/>
    <property type="match status" value="5"/>
</dbReference>
<dbReference type="PANTHER" id="PTHR24379:SF121">
    <property type="entry name" value="C2H2-TYPE DOMAIN-CONTAINING PROTEIN"/>
    <property type="match status" value="1"/>
</dbReference>
<evidence type="ECO:0000256" key="5">
    <source>
        <dbReference type="PROSITE-ProRule" id="PRU00042"/>
    </source>
</evidence>
<feature type="domain" description="C2H2-type" evidence="7">
    <location>
        <begin position="324"/>
        <end position="351"/>
    </location>
</feature>
<dbReference type="FunFam" id="3.30.160.60:FF:000446">
    <property type="entry name" value="Zinc finger protein"/>
    <property type="match status" value="1"/>
</dbReference>